<dbReference type="InterPro" id="IPR026258">
    <property type="entry name" value="SRP68"/>
</dbReference>
<dbReference type="GO" id="GO:0005829">
    <property type="term" value="C:cytosol"/>
    <property type="evidence" value="ECO:0007669"/>
    <property type="project" value="UniProtKB-ARBA"/>
</dbReference>
<evidence type="ECO:0000313" key="14">
    <source>
        <dbReference type="Ensembl" id="ENSOMYP00000017431.2"/>
    </source>
</evidence>
<reference evidence="13" key="1">
    <citation type="journal article" date="2014" name="Nat. Commun.">
        <title>The rainbow trout genome provides novel insights into evolution after whole-genome duplication in vertebrates.</title>
        <authorList>
            <person name="Berthelot C."/>
            <person name="Brunet F."/>
            <person name="Chalopin D."/>
            <person name="Juanchich A."/>
            <person name="Bernard M."/>
            <person name="Noel B."/>
            <person name="Bento P."/>
            <person name="Da Silva C."/>
            <person name="Labadie K."/>
            <person name="Alberti A."/>
            <person name="Aury J.M."/>
            <person name="Louis A."/>
            <person name="Dehais P."/>
            <person name="Bardou P."/>
            <person name="Montfort J."/>
            <person name="Klopp C."/>
            <person name="Cabau C."/>
            <person name="Gaspin C."/>
            <person name="Thorgaard G.H."/>
            <person name="Boussaha M."/>
            <person name="Quillet E."/>
            <person name="Guyomard R."/>
            <person name="Galiana D."/>
            <person name="Bobe J."/>
            <person name="Volff J.N."/>
            <person name="Genet C."/>
            <person name="Wincker P."/>
            <person name="Jaillon O."/>
            <person name="Roest Crollius H."/>
            <person name="Guiguen Y."/>
        </authorList>
    </citation>
    <scope>NUCLEOTIDE SEQUENCE [LARGE SCALE GENOMIC DNA]</scope>
</reference>
<dbReference type="PIRSF" id="PIRSF038995">
    <property type="entry name" value="SRP68"/>
    <property type="match status" value="1"/>
</dbReference>
<reference evidence="13" key="2">
    <citation type="submission" date="2014-03" db="EMBL/GenBank/DDBJ databases">
        <authorList>
            <person name="Genoscope - CEA"/>
        </authorList>
    </citation>
    <scope>NUCLEOTIDE SEQUENCE</scope>
</reference>
<organism evidence="13 15">
    <name type="scientific">Oncorhynchus mykiss</name>
    <name type="common">Rainbow trout</name>
    <name type="synonym">Salmo gairdneri</name>
    <dbReference type="NCBI Taxonomy" id="8022"/>
    <lineage>
        <taxon>Eukaryota</taxon>
        <taxon>Metazoa</taxon>
        <taxon>Chordata</taxon>
        <taxon>Craniata</taxon>
        <taxon>Vertebrata</taxon>
        <taxon>Euteleostomi</taxon>
        <taxon>Actinopterygii</taxon>
        <taxon>Neopterygii</taxon>
        <taxon>Teleostei</taxon>
        <taxon>Protacanthopterygii</taxon>
        <taxon>Salmoniformes</taxon>
        <taxon>Salmonidae</taxon>
        <taxon>Salmoninae</taxon>
        <taxon>Oncorhynchus</taxon>
    </lineage>
</organism>
<reference evidence="14 16" key="3">
    <citation type="submission" date="2020-07" db="EMBL/GenBank/DDBJ databases">
        <title>A long reads based de novo assembly of the rainbow trout Arlee double haploid line genome.</title>
        <authorList>
            <person name="Gao G."/>
            <person name="Palti Y."/>
        </authorList>
    </citation>
    <scope>NUCLEOTIDE SEQUENCE [LARGE SCALE GENOMIC DNA]</scope>
</reference>
<dbReference type="Proteomes" id="UP000694395">
    <property type="component" value="Chromosome 13"/>
</dbReference>
<comment type="subcellular location">
    <subcellularLocation>
        <location evidence="2 12">Cytoplasm</location>
    </subcellularLocation>
    <subcellularLocation>
        <location evidence="1">Endoplasmic reticulum</location>
    </subcellularLocation>
    <subcellularLocation>
        <location evidence="3">Nucleus</location>
        <location evidence="3">Nucleolus</location>
    </subcellularLocation>
</comment>
<keyword evidence="7 12" id="KW-0694">RNA-binding</keyword>
<evidence type="ECO:0000256" key="6">
    <source>
        <dbReference type="ARBA" id="ARBA00022824"/>
    </source>
</evidence>
<evidence type="ECO:0000313" key="16">
    <source>
        <dbReference type="Proteomes" id="UP000694395"/>
    </source>
</evidence>
<dbReference type="KEGG" id="omy:110485956"/>
<dbReference type="PANTHER" id="PTHR12860">
    <property type="entry name" value="SIGNAL RECOGNITION PARTICLE 68 KDA PROTEIN"/>
    <property type="match status" value="1"/>
</dbReference>
<keyword evidence="6" id="KW-0256">Endoplasmic reticulum</keyword>
<reference evidence="14" key="4">
    <citation type="submission" date="2025-05" db="UniProtKB">
        <authorList>
            <consortium name="Ensembl"/>
        </authorList>
    </citation>
    <scope>IDENTIFICATION</scope>
</reference>
<evidence type="ECO:0000256" key="11">
    <source>
        <dbReference type="ARBA" id="ARBA00029498"/>
    </source>
</evidence>
<comment type="similarity">
    <text evidence="4 12">Belongs to the SRP68 family.</text>
</comment>
<dbReference type="PaxDb" id="8022-A0A060XAG7"/>
<dbReference type="GO" id="GO:0030942">
    <property type="term" value="F:endoplasmic reticulum signal peptide binding"/>
    <property type="evidence" value="ECO:0007669"/>
    <property type="project" value="InterPro"/>
</dbReference>
<evidence type="ECO:0000256" key="1">
    <source>
        <dbReference type="ARBA" id="ARBA00004240"/>
    </source>
</evidence>
<evidence type="ECO:0000256" key="7">
    <source>
        <dbReference type="ARBA" id="ARBA00022884"/>
    </source>
</evidence>
<dbReference type="STRING" id="8022.A0A060XAG7"/>
<dbReference type="Gene3D" id="1.10.3450.40">
    <property type="entry name" value="Signal recognition particle, SRP68 subunit, RNA-binding domain"/>
    <property type="match status" value="1"/>
</dbReference>
<evidence type="ECO:0000256" key="4">
    <source>
        <dbReference type="ARBA" id="ARBA00009352"/>
    </source>
</evidence>
<keyword evidence="5 12" id="KW-0963">Cytoplasm</keyword>
<evidence type="ECO:0000256" key="8">
    <source>
        <dbReference type="ARBA" id="ARBA00023135"/>
    </source>
</evidence>
<keyword evidence="10 12" id="KW-0687">Ribonucleoprotein</keyword>
<dbReference type="Pfam" id="PF16969">
    <property type="entry name" value="SRP68"/>
    <property type="match status" value="1"/>
</dbReference>
<proteinExistence type="inferred from homology"/>
<keyword evidence="8 12" id="KW-0733">Signal recognition particle</keyword>
<comment type="function">
    <text evidence="12">Component of the signal recognition particle (SRP) complex, a ribonucleoprotein complex that mediates the cotranslational targeting of secretory and membrane proteins to the endoplasmic reticulum (ER). The SRP complex interacts with the signal sequence in nascent secretory and membrane proteins and directs them to the membrane of the ER.</text>
</comment>
<dbReference type="GO" id="GO:0005047">
    <property type="term" value="F:signal recognition particle binding"/>
    <property type="evidence" value="ECO:0007669"/>
    <property type="project" value="InterPro"/>
</dbReference>
<evidence type="ECO:0000256" key="3">
    <source>
        <dbReference type="ARBA" id="ARBA00004604"/>
    </source>
</evidence>
<dbReference type="OrthoDB" id="10255118at2759"/>
<accession>A0A8C7P4T3</accession>
<dbReference type="Proteomes" id="UP000193380">
    <property type="component" value="Unassembled WGS sequence"/>
</dbReference>
<dbReference type="GO" id="GO:0005783">
    <property type="term" value="C:endoplasmic reticulum"/>
    <property type="evidence" value="ECO:0007669"/>
    <property type="project" value="UniProtKB-SubCell"/>
</dbReference>
<dbReference type="GeneID" id="110485956"/>
<dbReference type="InterPro" id="IPR034652">
    <property type="entry name" value="SRP68-RBD"/>
</dbReference>
<dbReference type="AlphaFoldDB" id="A0A060XAG7"/>
<dbReference type="GO" id="GO:0006614">
    <property type="term" value="P:SRP-dependent cotranslational protein targeting to membrane"/>
    <property type="evidence" value="ECO:0007669"/>
    <property type="project" value="InterPro"/>
</dbReference>
<dbReference type="PANTHER" id="PTHR12860:SF0">
    <property type="entry name" value="SIGNAL RECOGNITION PARTICLE SUBUNIT SRP68"/>
    <property type="match status" value="1"/>
</dbReference>
<keyword evidence="9" id="KW-0539">Nucleus</keyword>
<dbReference type="FunFam" id="1.10.3450.40:FF:000001">
    <property type="entry name" value="Signal recognition particle subunit SRP68"/>
    <property type="match status" value="1"/>
</dbReference>
<dbReference type="GO" id="GO:0008312">
    <property type="term" value="F:7S RNA binding"/>
    <property type="evidence" value="ECO:0007669"/>
    <property type="project" value="InterPro"/>
</dbReference>
<evidence type="ECO:0000256" key="2">
    <source>
        <dbReference type="ARBA" id="ARBA00004496"/>
    </source>
</evidence>
<protein>
    <recommendedName>
        <fullName evidence="11 12">Signal recognition particle subunit SRP68</fullName>
        <shortName evidence="12">SRP68</shortName>
    </recommendedName>
</protein>
<dbReference type="CDD" id="cd15481">
    <property type="entry name" value="SRP68-RBD"/>
    <property type="match status" value="1"/>
</dbReference>
<dbReference type="Ensembl" id="ENSOMYT00000019214.2">
    <property type="protein sequence ID" value="ENSOMYP00000017431.2"/>
    <property type="gene ID" value="ENSOMYG00000015357.2"/>
</dbReference>
<keyword evidence="16" id="KW-1185">Reference proteome</keyword>
<evidence type="ECO:0000256" key="5">
    <source>
        <dbReference type="ARBA" id="ARBA00022490"/>
    </source>
</evidence>
<evidence type="ECO:0000256" key="9">
    <source>
        <dbReference type="ARBA" id="ARBA00023242"/>
    </source>
</evidence>
<dbReference type="InterPro" id="IPR038253">
    <property type="entry name" value="SRP68_N_sf"/>
</dbReference>
<evidence type="ECO:0000256" key="12">
    <source>
        <dbReference type="PIRNR" id="PIRNR038995"/>
    </source>
</evidence>
<evidence type="ECO:0000256" key="10">
    <source>
        <dbReference type="ARBA" id="ARBA00023274"/>
    </source>
</evidence>
<dbReference type="RefSeq" id="XP_021412892.1">
    <property type="nucleotide sequence ID" value="XM_021557217.2"/>
</dbReference>
<evidence type="ECO:0000313" key="13">
    <source>
        <dbReference type="EMBL" id="CDQ73835.1"/>
    </source>
</evidence>
<evidence type="ECO:0000313" key="15">
    <source>
        <dbReference type="Proteomes" id="UP000193380"/>
    </source>
</evidence>
<sequence length="597" mass="68397">MALDKQNEGKILPMDENKENTTEDGIGLEILQIIKDSQQQHGLRHGDYQRYRGYCSRRLRRLRKTLGFKCGNRHKFTGKKVTVEMLSDNRYSDNRYLLLVLMEAERAWSYAMQLKQEANTEPRKRFHLLSRLRKAAKHGERLEKLCESPRVDAKTKLEAQAYTSYLSGMVRFELQEWKAAMEAFNKCKTIYEKLASAFTEELAVLYHQRVEEISPNIRYCAYNIGDQNAMNELMQMRLSAGGGGGMMAEKLEALITQTRAKQAATMSEVEWRGRTVPVKIDKARIFLLGLGDNEAAIAQAANEETKERLYETLLAECRDTIQAVREELKTEAKQRERSDEASGKVSNLQFLHSYLTYIKLWTVVKRNESMAHMLQAKLKEPQTDENKRGPRPQDLIRLYDIILQSLAELSSLQGLEEDHTFQKEVALKMLVYKAYRCFFIAQSYVLVKKWSEALVLYERVLKYAKEVQSKAKSLNNSLKDLPDVQELITEVNAEKYSLQAAAILDTEDAPEAPSQQKVKDNTPLCERLETFHLDPTLVGKQPNLVQFPPDFQPIPCKPLFFDLALNHVAFPPLDDKVEQKGKGGLTGYIKGIFGFGS</sequence>
<gene>
    <name evidence="14" type="primary">LOC110485956</name>
    <name evidence="13" type="ORF">GSONMT00029803001</name>
</gene>
<dbReference type="GO" id="GO:0005786">
    <property type="term" value="C:signal recognition particle, endoplasmic reticulum targeting"/>
    <property type="evidence" value="ECO:0007669"/>
    <property type="project" value="UniProtKB-KW"/>
</dbReference>
<name>A0A060XAG7_ONCMY</name>
<dbReference type="GeneTree" id="ENSGT00390000011856"/>
<dbReference type="GO" id="GO:0005730">
    <property type="term" value="C:nucleolus"/>
    <property type="evidence" value="ECO:0007669"/>
    <property type="project" value="UniProtKB-SubCell"/>
</dbReference>
<dbReference type="EMBL" id="FR904931">
    <property type="protein sequence ID" value="CDQ73835.1"/>
    <property type="molecule type" value="Genomic_DNA"/>
</dbReference>
<accession>A0A060XAG7</accession>